<evidence type="ECO:0000256" key="2">
    <source>
        <dbReference type="ARBA" id="ARBA00004651"/>
    </source>
</evidence>
<reference evidence="12" key="1">
    <citation type="journal article" date="2016" name="Nat. Commun.">
        <title>Genome analysis of three Pneumocystis species reveals adaptation mechanisms to life exclusively in mammalian hosts.</title>
        <authorList>
            <person name="Ma L."/>
            <person name="Chen Z."/>
            <person name="Huang D.W."/>
            <person name="Kutty G."/>
            <person name="Ishihara M."/>
            <person name="Wang H."/>
            <person name="Abouelleil A."/>
            <person name="Bishop L."/>
            <person name="Davey E."/>
            <person name="Deng R."/>
            <person name="Deng X."/>
            <person name="Fan L."/>
            <person name="Fantoni G."/>
            <person name="Fitzgerald M."/>
            <person name="Gogineni E."/>
            <person name="Goldberg J.M."/>
            <person name="Handley G."/>
            <person name="Hu X."/>
            <person name="Huber C."/>
            <person name="Jiao X."/>
            <person name="Jones K."/>
            <person name="Levin J.Z."/>
            <person name="Liu Y."/>
            <person name="Macdonald P."/>
            <person name="Melnikov A."/>
            <person name="Raley C."/>
            <person name="Sassi M."/>
            <person name="Sherman B.T."/>
            <person name="Song X."/>
            <person name="Sykes S."/>
            <person name="Tran B."/>
            <person name="Walsh L."/>
            <person name="Xia Y."/>
            <person name="Yang J."/>
            <person name="Young S."/>
            <person name="Zeng Q."/>
            <person name="Zheng X."/>
            <person name="Stephens R."/>
            <person name="Nusbaum C."/>
            <person name="Birren B.W."/>
            <person name="Azadi P."/>
            <person name="Lempicki R.A."/>
            <person name="Cuomo C.A."/>
            <person name="Kovacs J.A."/>
        </authorList>
    </citation>
    <scope>NUCLEOTIDE SEQUENCE [LARGE SCALE GENOMIC DNA]</scope>
    <source>
        <strain evidence="12">RU7</strain>
    </source>
</reference>
<dbReference type="AlphaFoldDB" id="A0A0W4ZDS9"/>
<proteinExistence type="inferred from homology"/>
<protein>
    <recommendedName>
        <fullName evidence="10">Plasma membrane fusion protein PRM1</fullName>
    </recommendedName>
</protein>
<dbReference type="VEuPathDB" id="FungiDB:T551_03460"/>
<comment type="function">
    <text evidence="1 10">Involved in cell fusion during mating by stabilizing the plasma membrane fusion event.</text>
</comment>
<feature type="transmembrane region" description="Helical" evidence="10">
    <location>
        <begin position="620"/>
        <end position="641"/>
    </location>
</feature>
<dbReference type="EMBL" id="LFWA01000017">
    <property type="protein sequence ID" value="KTW26543.1"/>
    <property type="molecule type" value="Genomic_DNA"/>
</dbReference>
<accession>A0A0W4ZDS9</accession>
<keyword evidence="4 10" id="KW-1003">Cell membrane</keyword>
<comment type="subcellular location">
    <subcellularLocation>
        <location evidence="2 10">Cell membrane</location>
        <topology evidence="2 10">Multi-pass membrane protein</topology>
    </subcellularLocation>
</comment>
<evidence type="ECO:0000256" key="8">
    <source>
        <dbReference type="ARBA" id="ARBA00023136"/>
    </source>
</evidence>
<gene>
    <name evidence="11" type="ORF">T551_03460</name>
</gene>
<dbReference type="GO" id="GO:0032220">
    <property type="term" value="P:plasma membrane fusion involved in cytogamy"/>
    <property type="evidence" value="ECO:0007669"/>
    <property type="project" value="TreeGrafter"/>
</dbReference>
<evidence type="ECO:0000256" key="10">
    <source>
        <dbReference type="RuleBase" id="RU366035"/>
    </source>
</evidence>
<sequence length="738" mass="84157">MGSCQNRLQYPPHVFPKAPSRFYNEKYNYTWEKNPNDFTNYQRSQMNYAPPDRNVPYLLLPARLSLVWVNKWTIVLILIFIRLFFFMLSFKKDINVVRDRMEDGYALIQYSASTLATMPRLMAIGTNKIIAHSVENSVQALNKVLLLTLVGLENIVLFFIEMVTHTWTCLLELSIKGGINIVADVVEKVTKFVNFALQSIEKDVVSGIQEVNKGLSSILVTIEKTLKVLGKSVNLPPLTISSVNKFANVTIPENYDDELRKLQHKISLDPVKSITKETIIFPFFQLRKLINNTLSNYSFNISLLPVPLENNVLGYYNNKDIEISLKKLVNSFYSAIHFMLIVIIILAILAIIPFALKEWWDWKKLQSKAAMVWSIFSINKTFDPTEFILTVTSPLSTLVGIKFSQNFKDRHHKVLTRWFLSYIFHPSSLFVLGLGILGIISCGLQIALLMIIKKNAPTSLSEVGMTSLVVGNFQEISSKWSSDVNDVLNQTSADMNNLLFGWVYQSTQYINNTLNVFVDTTESSLKKTFGGTILYQPILDVLNCMFLIKIKGIEKGLTWMHQNTRISFPYVPDNILTSVENSTSHTAFINTSRDLSRRFYLLLNTLIDGYEKSIVFEAKISFALVCAWILIFIMGLFRVAFARRPNIRGMGGGTHAHLPSKGCSRPVYKEEVLYDYLPPRNKQYSTNTEKKTQELPSDFTKTPFVVDDYILPLPESTLSDQVEQCKTNDGNMKKCYGE</sequence>
<keyword evidence="12" id="KW-1185">Reference proteome</keyword>
<comment type="caution">
    <text evidence="10">Lacks conserved residue(s) required for the propagation of feature annotation.</text>
</comment>
<feature type="transmembrane region" description="Helical" evidence="10">
    <location>
        <begin position="72"/>
        <end position="90"/>
    </location>
</feature>
<evidence type="ECO:0000256" key="7">
    <source>
        <dbReference type="ARBA" id="ARBA00022989"/>
    </source>
</evidence>
<dbReference type="OrthoDB" id="5356111at2759"/>
<keyword evidence="6 10" id="KW-0184">Conjugation</keyword>
<dbReference type="InterPro" id="IPR026777">
    <property type="entry name" value="PRM1"/>
</dbReference>
<dbReference type="GO" id="GO:0043332">
    <property type="term" value="C:mating projection tip"/>
    <property type="evidence" value="ECO:0007669"/>
    <property type="project" value="UniProtKB-UniRule"/>
</dbReference>
<keyword evidence="8 10" id="KW-0472">Membrane</keyword>
<evidence type="ECO:0000256" key="5">
    <source>
        <dbReference type="ARBA" id="ARBA00022692"/>
    </source>
</evidence>
<dbReference type="Proteomes" id="UP000053447">
    <property type="component" value="Unassembled WGS sequence"/>
</dbReference>
<comment type="caution">
    <text evidence="11">The sequence shown here is derived from an EMBL/GenBank/DDBJ whole genome shotgun (WGS) entry which is preliminary data.</text>
</comment>
<keyword evidence="9" id="KW-0325">Glycoprotein</keyword>
<evidence type="ECO:0000256" key="1">
    <source>
        <dbReference type="ARBA" id="ARBA00002512"/>
    </source>
</evidence>
<dbReference type="PANTHER" id="PTHR31030">
    <property type="entry name" value="PLASMA MEMBRANE FUSION PROTEIN PRM1"/>
    <property type="match status" value="1"/>
</dbReference>
<keyword evidence="7 10" id="KW-1133">Transmembrane helix</keyword>
<feature type="transmembrane region" description="Helical" evidence="10">
    <location>
        <begin position="429"/>
        <end position="452"/>
    </location>
</feature>
<name>A0A0W4ZDS9_PNEJ7</name>
<keyword evidence="5 10" id="KW-0812">Transmembrane</keyword>
<evidence type="ECO:0000256" key="4">
    <source>
        <dbReference type="ARBA" id="ARBA00022475"/>
    </source>
</evidence>
<dbReference type="PANTHER" id="PTHR31030:SF1">
    <property type="entry name" value="PLASMA MEMBRANE FUSION PROTEIN PRM1"/>
    <property type="match status" value="1"/>
</dbReference>
<evidence type="ECO:0000313" key="11">
    <source>
        <dbReference type="EMBL" id="KTW26543.1"/>
    </source>
</evidence>
<dbReference type="STRING" id="1408657.A0A0W4ZDS9"/>
<organism evidence="11 12">
    <name type="scientific">Pneumocystis jirovecii (strain RU7)</name>
    <name type="common">Human pneumocystis pneumonia agent</name>
    <dbReference type="NCBI Taxonomy" id="1408657"/>
    <lineage>
        <taxon>Eukaryota</taxon>
        <taxon>Fungi</taxon>
        <taxon>Dikarya</taxon>
        <taxon>Ascomycota</taxon>
        <taxon>Taphrinomycotina</taxon>
        <taxon>Pneumocystomycetes</taxon>
        <taxon>Pneumocystaceae</taxon>
        <taxon>Pneumocystis</taxon>
    </lineage>
</organism>
<feature type="transmembrane region" description="Helical" evidence="10">
    <location>
        <begin position="332"/>
        <end position="356"/>
    </location>
</feature>
<evidence type="ECO:0000256" key="6">
    <source>
        <dbReference type="ARBA" id="ARBA00022971"/>
    </source>
</evidence>
<comment type="similarity">
    <text evidence="3 10">Belongs to the PRM1 family.</text>
</comment>
<evidence type="ECO:0000313" key="12">
    <source>
        <dbReference type="Proteomes" id="UP000053447"/>
    </source>
</evidence>
<dbReference type="GeneID" id="28941978"/>
<dbReference type="RefSeq" id="XP_018228072.1">
    <property type="nucleotide sequence ID" value="XM_018375723.1"/>
</dbReference>
<evidence type="ECO:0000256" key="3">
    <source>
        <dbReference type="ARBA" id="ARBA00010780"/>
    </source>
</evidence>
<dbReference type="GO" id="GO:0005886">
    <property type="term" value="C:plasma membrane"/>
    <property type="evidence" value="ECO:0007669"/>
    <property type="project" value="UniProtKB-SubCell"/>
</dbReference>
<evidence type="ECO:0000256" key="9">
    <source>
        <dbReference type="ARBA" id="ARBA00023180"/>
    </source>
</evidence>